<evidence type="ECO:0008006" key="5">
    <source>
        <dbReference type="Google" id="ProtNLM"/>
    </source>
</evidence>
<reference evidence="3 4" key="1">
    <citation type="journal article" date="2013" name="ISME J.">
        <title>By their genes ye shall know them: genomic signatures of predatory bacteria.</title>
        <authorList>
            <person name="Pasternak Z."/>
            <person name="Pietrokovski S."/>
            <person name="Rotem O."/>
            <person name="Gophna U."/>
            <person name="Lurie-Weinberger M.N."/>
            <person name="Jurkevitch E."/>
        </authorList>
    </citation>
    <scope>NUCLEOTIDE SEQUENCE [LARGE SCALE GENOMIC DNA]</scope>
    <source>
        <strain evidence="3">EPB</strain>
    </source>
</reference>
<feature type="signal peptide" evidence="2">
    <location>
        <begin position="1"/>
        <end position="20"/>
    </location>
</feature>
<dbReference type="OrthoDB" id="9852880at2"/>
<proteinExistence type="predicted"/>
<evidence type="ECO:0000256" key="1">
    <source>
        <dbReference type="SAM" id="MobiDB-lite"/>
    </source>
</evidence>
<gene>
    <name evidence="3" type="ORF">A11S_1710</name>
</gene>
<protein>
    <recommendedName>
        <fullName evidence="5">Lipoprotein</fullName>
    </recommendedName>
</protein>
<sequence length="96" mass="10133">MPSIKTLILVSAAAPMLFLAACDGYEAVEMTNMVPYTMERTAGKGVMYVRAAMMPAKGPVTAPVAPPAPEPAPEPEPVVQTPPQEADKVFTTKMGK</sequence>
<accession>M4VGN6</accession>
<evidence type="ECO:0000256" key="2">
    <source>
        <dbReference type="SAM" id="SignalP"/>
    </source>
</evidence>
<dbReference type="Proteomes" id="UP000011932">
    <property type="component" value="Chromosome"/>
</dbReference>
<keyword evidence="2" id="KW-0732">Signal</keyword>
<dbReference type="AlphaFoldDB" id="M4VGN6"/>
<dbReference type="PROSITE" id="PS51257">
    <property type="entry name" value="PROKAR_LIPOPROTEIN"/>
    <property type="match status" value="1"/>
</dbReference>
<feature type="chain" id="PRO_5004060644" description="Lipoprotein" evidence="2">
    <location>
        <begin position="21"/>
        <end position="96"/>
    </location>
</feature>
<dbReference type="KEGG" id="man:A11S_1710"/>
<dbReference type="RefSeq" id="WP_015468043.1">
    <property type="nucleotide sequence ID" value="NC_020812.1"/>
</dbReference>
<feature type="region of interest" description="Disordered" evidence="1">
    <location>
        <begin position="61"/>
        <end position="96"/>
    </location>
</feature>
<evidence type="ECO:0000313" key="3">
    <source>
        <dbReference type="EMBL" id="AGH98512.1"/>
    </source>
</evidence>
<name>M4VGN6_9BACT</name>
<feature type="compositionally biased region" description="Pro residues" evidence="1">
    <location>
        <begin position="64"/>
        <end position="76"/>
    </location>
</feature>
<dbReference type="HOGENOM" id="CLU_2409913_0_0_5"/>
<organism evidence="3 4">
    <name type="scientific">Micavibrio aeruginosavorus EPB</name>
    <dbReference type="NCBI Taxonomy" id="349215"/>
    <lineage>
        <taxon>Bacteria</taxon>
        <taxon>Pseudomonadati</taxon>
        <taxon>Bdellovibrionota</taxon>
        <taxon>Bdellovibrionia</taxon>
        <taxon>Bdellovibrionales</taxon>
        <taxon>Pseudobdellovibrionaceae</taxon>
        <taxon>Micavibrio</taxon>
    </lineage>
</organism>
<evidence type="ECO:0000313" key="4">
    <source>
        <dbReference type="Proteomes" id="UP000011932"/>
    </source>
</evidence>
<dbReference type="EMBL" id="CP003538">
    <property type="protein sequence ID" value="AGH98512.1"/>
    <property type="molecule type" value="Genomic_DNA"/>
</dbReference>